<protein>
    <recommendedName>
        <fullName evidence="2">Amine oxidase domain-containing protein</fullName>
    </recommendedName>
</protein>
<dbReference type="OrthoDB" id="7777654at2759"/>
<dbReference type="InterPro" id="IPR050281">
    <property type="entry name" value="Flavin_monoamine_oxidase"/>
</dbReference>
<dbReference type="Pfam" id="PF01593">
    <property type="entry name" value="Amino_oxidase"/>
    <property type="match status" value="1"/>
</dbReference>
<sequence length="715" mass="79060">MPAFNNSSISYRSQWARGHLAAGVIKAHAKLSESFSHSQGLLGDIPDILKGPQLRDEDGQTLHPPPSLEPPVHLAPEPTDGSYKVAIIGAGAAGLFTGLIFDWLNAKCSLNVQYEILEANNDPMPNTSPRDYGRVGGRLFTWDEWKLNNPELPVYYDVGAMRYPYNPVMQRTFDLFGFLGMAFQDDLASAKPGQLVKYSMTNLVNPSDEDSPAAEYWCYNDKSKFGDLGAFTAQDAFGLNEAGDIPPDVLTCSPEAILVNAIQPFRDALKSNQTLAWDYMMSYDACTTRSFLEGNFVQPSLPSGFEPAPAPNYNFDTVEYLENFNGGTSWYDQALSETILESLDFDWNGVVPPYPAPKPKPIDWRCIFGGSVELAKNMEGRLTHQPTYGKRVTRIDLNDDSTLGVYTQDSSTATNYDAVFSSTTLRCLKMIDTSRLDLHYGVKQAMRSLDYGPSAKVGILFDQAWWRNPAVMGKNTINQGGIGHSDLTIRTCVYPSYNILAPDGVGKHVLLCTYTWQQDAERIGSLMCSTADPNTIPIDQRQTIVNDEAKLKELILRDLARLHAADGLDEDALYQTISSSYVDHYAHDWTHDPNFAGAFAFFKPQQFSQLWPKLLHPSNDFIIIGEVASPHHAWVVGALESAVVGVYHWLAGLPASDTVSAAKDLLTKGDGDPKNTCFWGLPDWMDVNTADWIGLLATLRKGHFLSKKNDATGKA</sequence>
<evidence type="ECO:0000313" key="4">
    <source>
        <dbReference type="Proteomes" id="UP000799770"/>
    </source>
</evidence>
<dbReference type="SUPFAM" id="SSF54373">
    <property type="entry name" value="FAD-linked reductases, C-terminal domain"/>
    <property type="match status" value="1"/>
</dbReference>
<dbReference type="AlphaFoldDB" id="A0A6A5YQV9"/>
<organism evidence="3 4">
    <name type="scientific">Lophiotrema nucula</name>
    <dbReference type="NCBI Taxonomy" id="690887"/>
    <lineage>
        <taxon>Eukaryota</taxon>
        <taxon>Fungi</taxon>
        <taxon>Dikarya</taxon>
        <taxon>Ascomycota</taxon>
        <taxon>Pezizomycotina</taxon>
        <taxon>Dothideomycetes</taxon>
        <taxon>Pleosporomycetidae</taxon>
        <taxon>Pleosporales</taxon>
        <taxon>Lophiotremataceae</taxon>
        <taxon>Lophiotrema</taxon>
    </lineage>
</organism>
<dbReference type="GO" id="GO:0001716">
    <property type="term" value="F:L-amino-acid oxidase activity"/>
    <property type="evidence" value="ECO:0007669"/>
    <property type="project" value="TreeGrafter"/>
</dbReference>
<dbReference type="EMBL" id="ML977345">
    <property type="protein sequence ID" value="KAF2108807.1"/>
    <property type="molecule type" value="Genomic_DNA"/>
</dbReference>
<proteinExistence type="predicted"/>
<dbReference type="SUPFAM" id="SSF51905">
    <property type="entry name" value="FAD/NAD(P)-binding domain"/>
    <property type="match status" value="1"/>
</dbReference>
<accession>A0A6A5YQV9</accession>
<dbReference type="InterPro" id="IPR036188">
    <property type="entry name" value="FAD/NAD-bd_sf"/>
</dbReference>
<dbReference type="Gene3D" id="3.90.660.10">
    <property type="match status" value="1"/>
</dbReference>
<reference evidence="3" key="1">
    <citation type="journal article" date="2020" name="Stud. Mycol.">
        <title>101 Dothideomycetes genomes: a test case for predicting lifestyles and emergence of pathogens.</title>
        <authorList>
            <person name="Haridas S."/>
            <person name="Albert R."/>
            <person name="Binder M."/>
            <person name="Bloem J."/>
            <person name="Labutti K."/>
            <person name="Salamov A."/>
            <person name="Andreopoulos B."/>
            <person name="Baker S."/>
            <person name="Barry K."/>
            <person name="Bills G."/>
            <person name="Bluhm B."/>
            <person name="Cannon C."/>
            <person name="Castanera R."/>
            <person name="Culley D."/>
            <person name="Daum C."/>
            <person name="Ezra D."/>
            <person name="Gonzalez J."/>
            <person name="Henrissat B."/>
            <person name="Kuo A."/>
            <person name="Liang C."/>
            <person name="Lipzen A."/>
            <person name="Lutzoni F."/>
            <person name="Magnuson J."/>
            <person name="Mondo S."/>
            <person name="Nolan M."/>
            <person name="Ohm R."/>
            <person name="Pangilinan J."/>
            <person name="Park H.-J."/>
            <person name="Ramirez L."/>
            <person name="Alfaro M."/>
            <person name="Sun H."/>
            <person name="Tritt A."/>
            <person name="Yoshinaga Y."/>
            <person name="Zwiers L.-H."/>
            <person name="Turgeon B."/>
            <person name="Goodwin S."/>
            <person name="Spatafora J."/>
            <person name="Crous P."/>
            <person name="Grigoriev I."/>
        </authorList>
    </citation>
    <scope>NUCLEOTIDE SEQUENCE</scope>
    <source>
        <strain evidence="3">CBS 627.86</strain>
    </source>
</reference>
<dbReference type="GO" id="GO:0009063">
    <property type="term" value="P:amino acid catabolic process"/>
    <property type="evidence" value="ECO:0007669"/>
    <property type="project" value="TreeGrafter"/>
</dbReference>
<feature type="region of interest" description="Disordered" evidence="1">
    <location>
        <begin position="47"/>
        <end position="73"/>
    </location>
</feature>
<gene>
    <name evidence="3" type="ORF">BDV96DRAFT_586723</name>
</gene>
<feature type="domain" description="Amine oxidase" evidence="2">
    <location>
        <begin position="369"/>
        <end position="642"/>
    </location>
</feature>
<evidence type="ECO:0000256" key="1">
    <source>
        <dbReference type="SAM" id="MobiDB-lite"/>
    </source>
</evidence>
<dbReference type="Gene3D" id="3.50.50.60">
    <property type="entry name" value="FAD/NAD(P)-binding domain"/>
    <property type="match status" value="1"/>
</dbReference>
<evidence type="ECO:0000259" key="2">
    <source>
        <dbReference type="Pfam" id="PF01593"/>
    </source>
</evidence>
<keyword evidence="4" id="KW-1185">Reference proteome</keyword>
<dbReference type="Proteomes" id="UP000799770">
    <property type="component" value="Unassembled WGS sequence"/>
</dbReference>
<dbReference type="PANTHER" id="PTHR10742:SF342">
    <property type="entry name" value="AMINE OXIDASE"/>
    <property type="match status" value="1"/>
</dbReference>
<name>A0A6A5YQV9_9PLEO</name>
<dbReference type="InterPro" id="IPR002937">
    <property type="entry name" value="Amino_oxidase"/>
</dbReference>
<dbReference type="PANTHER" id="PTHR10742">
    <property type="entry name" value="FLAVIN MONOAMINE OXIDASE"/>
    <property type="match status" value="1"/>
</dbReference>
<evidence type="ECO:0000313" key="3">
    <source>
        <dbReference type="EMBL" id="KAF2108807.1"/>
    </source>
</evidence>